<dbReference type="GO" id="GO:0016878">
    <property type="term" value="F:acid-thiol ligase activity"/>
    <property type="evidence" value="ECO:0007669"/>
    <property type="project" value="UniProtKB-ARBA"/>
</dbReference>
<reference evidence="6" key="1">
    <citation type="submission" date="2020-01" db="EMBL/GenBank/DDBJ databases">
        <title>Insect and environment-associated Actinomycetes.</title>
        <authorList>
            <person name="Currrie C."/>
            <person name="Chevrette M."/>
            <person name="Carlson C."/>
            <person name="Stubbendieck R."/>
            <person name="Wendt-Pienkowski E."/>
        </authorList>
    </citation>
    <scope>NUCLEOTIDE SEQUENCE</scope>
    <source>
        <strain evidence="6">SID505</strain>
    </source>
</reference>
<evidence type="ECO:0000256" key="3">
    <source>
        <dbReference type="ARBA" id="ARBA00022840"/>
    </source>
</evidence>
<keyword evidence="1" id="KW-0436">Ligase</keyword>
<keyword evidence="2" id="KW-0547">Nucleotide-binding</keyword>
<gene>
    <name evidence="6" type="ORF">G3I43_17615</name>
</gene>
<dbReference type="InterPro" id="IPR025110">
    <property type="entry name" value="AMP-bd_C"/>
</dbReference>
<dbReference type="PANTHER" id="PTHR43767:SF1">
    <property type="entry name" value="NONRIBOSOMAL PEPTIDE SYNTHASE PES1 (EUROFUNG)-RELATED"/>
    <property type="match status" value="1"/>
</dbReference>
<evidence type="ECO:0000256" key="2">
    <source>
        <dbReference type="ARBA" id="ARBA00022741"/>
    </source>
</evidence>
<evidence type="ECO:0000259" key="5">
    <source>
        <dbReference type="Pfam" id="PF13193"/>
    </source>
</evidence>
<dbReference type="FunFam" id="2.30.38.10:FF:000003">
    <property type="entry name" value="Vibriobactin-specific 2,3-dihydroxybenzoate-AMP ligase"/>
    <property type="match status" value="1"/>
</dbReference>
<sequence>MTADVVGWPATDAEKYRNAGYWRGESFAQFLSARTRAHGDRTAVVDDRTRLSYAELDEQSDRVARGLVDLGIAAGDRVLVQLPNRVEFLLLWFALMKTGAVPVHTQPGHRSSEITHLARLSEAVAYVIPDKHADFDHRLLAQAVRNDSPALKHVVVVGDPGHGTGFTSFADLLTDRPAARTPKSRARGEDMALLLLSGGTTGLPKLIPRTHDDYLYNGRAAAEVCELTSRSVYLAALPVAFNYTMNCPGVLGTLGVGGKVVLASNPDPDYCFGLIGREGVTIAAINPQMAPVWLDEVSMTDADLSTLRVLQIGSARLADEQAERMTAGFGCTIQQVFGMAEGLLCLTRLTDPPEIINTVQGRPISPADEVRVVGPDDREVGEGEEGELLTRGPYTLRGYYRAAEHNARSFTPDGFYRSGDLVRRLPSGHLIVVGRSKDQINRGGEKIPATEVEGHLLAHPGIRSVALVAAPDPDFGERPVAFVVPAGGPAPDRRELAAFLADRGLAAYKAPAEVRTIDAMPLTPVGKIDKKVLAASLRDGSTG</sequence>
<accession>A0A6G3SSY6</accession>
<evidence type="ECO:0000256" key="1">
    <source>
        <dbReference type="ARBA" id="ARBA00022598"/>
    </source>
</evidence>
<comment type="caution">
    <text evidence="6">The sequence shown here is derived from an EMBL/GenBank/DDBJ whole genome shotgun (WGS) entry which is preliminary data.</text>
</comment>
<dbReference type="InterPro" id="IPR045851">
    <property type="entry name" value="AMP-bd_C_sf"/>
</dbReference>
<proteinExistence type="predicted"/>
<dbReference type="SUPFAM" id="SSF56801">
    <property type="entry name" value="Acetyl-CoA synthetase-like"/>
    <property type="match status" value="1"/>
</dbReference>
<dbReference type="InterPro" id="IPR020845">
    <property type="entry name" value="AMP-binding_CS"/>
</dbReference>
<dbReference type="GO" id="GO:0005524">
    <property type="term" value="F:ATP binding"/>
    <property type="evidence" value="ECO:0007669"/>
    <property type="project" value="UniProtKB-KW"/>
</dbReference>
<evidence type="ECO:0000313" key="6">
    <source>
        <dbReference type="EMBL" id="NEB85980.1"/>
    </source>
</evidence>
<dbReference type="Pfam" id="PF13193">
    <property type="entry name" value="AMP-binding_C"/>
    <property type="match status" value="1"/>
</dbReference>
<organism evidence="6">
    <name type="scientific">Streptomyces anulatus</name>
    <name type="common">Streptomyces chrysomallus</name>
    <dbReference type="NCBI Taxonomy" id="1892"/>
    <lineage>
        <taxon>Bacteria</taxon>
        <taxon>Bacillati</taxon>
        <taxon>Actinomycetota</taxon>
        <taxon>Actinomycetes</taxon>
        <taxon>Kitasatosporales</taxon>
        <taxon>Streptomycetaceae</taxon>
        <taxon>Streptomyces</taxon>
    </lineage>
</organism>
<keyword evidence="3" id="KW-0067">ATP-binding</keyword>
<feature type="domain" description="AMP-dependent synthetase/ligase" evidence="4">
    <location>
        <begin position="34"/>
        <end position="400"/>
    </location>
</feature>
<dbReference type="Pfam" id="PF00501">
    <property type="entry name" value="AMP-binding"/>
    <property type="match status" value="1"/>
</dbReference>
<evidence type="ECO:0000259" key="4">
    <source>
        <dbReference type="Pfam" id="PF00501"/>
    </source>
</evidence>
<protein>
    <submittedName>
        <fullName evidence="6">(2,3-dihydroxybenzoyl)adenylate synthase</fullName>
    </submittedName>
</protein>
<dbReference type="Gene3D" id="3.40.50.980">
    <property type="match status" value="2"/>
</dbReference>
<dbReference type="InterPro" id="IPR050237">
    <property type="entry name" value="ATP-dep_AMP-bd_enzyme"/>
</dbReference>
<dbReference type="InterPro" id="IPR000873">
    <property type="entry name" value="AMP-dep_synth/lig_dom"/>
</dbReference>
<dbReference type="AlphaFoldDB" id="A0A6G3SSY6"/>
<dbReference type="Gene3D" id="3.30.300.30">
    <property type="match status" value="1"/>
</dbReference>
<dbReference type="PROSITE" id="PS00455">
    <property type="entry name" value="AMP_BINDING"/>
    <property type="match status" value="1"/>
</dbReference>
<name>A0A6G3SSY6_STRAQ</name>
<dbReference type="Gene3D" id="2.30.38.10">
    <property type="entry name" value="Luciferase, Domain 3"/>
    <property type="match status" value="1"/>
</dbReference>
<dbReference type="EMBL" id="JAAGMK010000499">
    <property type="protein sequence ID" value="NEB85980.1"/>
    <property type="molecule type" value="Genomic_DNA"/>
</dbReference>
<dbReference type="RefSeq" id="WP_047177822.1">
    <property type="nucleotide sequence ID" value="NZ_JAAGMK010000499.1"/>
</dbReference>
<feature type="domain" description="AMP-binding enzyme C-terminal" evidence="5">
    <location>
        <begin position="451"/>
        <end position="527"/>
    </location>
</feature>
<dbReference type="PANTHER" id="PTHR43767">
    <property type="entry name" value="LONG-CHAIN-FATTY-ACID--COA LIGASE"/>
    <property type="match status" value="1"/>
</dbReference>